<organism evidence="7 8">
    <name type="scientific">Fusobacterium nucleatum subsp. polymorphum</name>
    <name type="common">Fusobacterium polymorphum</name>
    <dbReference type="NCBI Taxonomy" id="76857"/>
    <lineage>
        <taxon>Bacteria</taxon>
        <taxon>Fusobacteriati</taxon>
        <taxon>Fusobacteriota</taxon>
        <taxon>Fusobacteriia</taxon>
        <taxon>Fusobacteriales</taxon>
        <taxon>Fusobacteriaceae</taxon>
        <taxon>Fusobacterium</taxon>
    </lineage>
</organism>
<dbReference type="NCBIfam" id="TIGR00172">
    <property type="entry name" value="maf"/>
    <property type="match status" value="1"/>
</dbReference>
<dbReference type="GO" id="GO:0036221">
    <property type="term" value="F:UTP diphosphatase activity"/>
    <property type="evidence" value="ECO:0007669"/>
    <property type="project" value="RHEA"/>
</dbReference>
<keyword evidence="4 6" id="KW-0378">Hydrolase</keyword>
<evidence type="ECO:0000313" key="8">
    <source>
        <dbReference type="Proteomes" id="UP000197638"/>
    </source>
</evidence>
<comment type="similarity">
    <text evidence="6">Belongs to the Maf family. YhdE subfamily.</text>
</comment>
<dbReference type="PANTHER" id="PTHR43213">
    <property type="entry name" value="BIFUNCTIONAL DTTP/UTP PYROPHOSPHATASE/METHYLTRANSFERASE PROTEIN-RELATED"/>
    <property type="match status" value="1"/>
</dbReference>
<dbReference type="PIRSF" id="PIRSF006305">
    <property type="entry name" value="Maf"/>
    <property type="match status" value="1"/>
</dbReference>
<evidence type="ECO:0000313" key="7">
    <source>
        <dbReference type="EMBL" id="ASG28060.1"/>
    </source>
</evidence>
<evidence type="ECO:0000256" key="2">
    <source>
        <dbReference type="ARBA" id="ARBA00004496"/>
    </source>
</evidence>
<evidence type="ECO:0000256" key="6">
    <source>
        <dbReference type="HAMAP-Rule" id="MF_00528"/>
    </source>
</evidence>
<dbReference type="EC" id="3.6.1.9" evidence="6"/>
<keyword evidence="5 6" id="KW-0546">Nucleotide metabolism</keyword>
<feature type="site" description="Important for substrate specificity" evidence="6">
    <location>
        <position position="9"/>
    </location>
</feature>
<dbReference type="Pfam" id="PF02545">
    <property type="entry name" value="Maf"/>
    <property type="match status" value="1"/>
</dbReference>
<dbReference type="Proteomes" id="UP000197638">
    <property type="component" value="Chromosome"/>
</dbReference>
<dbReference type="FunFam" id="3.90.950.10:FF:000005">
    <property type="entry name" value="7-methyl-GTP pyrophosphatase"/>
    <property type="match status" value="1"/>
</dbReference>
<feature type="site" description="Important for substrate specificity" evidence="6">
    <location>
        <position position="150"/>
    </location>
</feature>
<evidence type="ECO:0000256" key="3">
    <source>
        <dbReference type="ARBA" id="ARBA00022490"/>
    </source>
</evidence>
<name>A0A241PZY4_FUSNP</name>
<proteinExistence type="inferred from homology"/>
<comment type="subcellular location">
    <subcellularLocation>
        <location evidence="2 6">Cytoplasm</location>
    </subcellularLocation>
</comment>
<dbReference type="CDD" id="cd00555">
    <property type="entry name" value="Maf"/>
    <property type="match status" value="1"/>
</dbReference>
<dbReference type="HAMAP" id="MF_00528">
    <property type="entry name" value="Maf"/>
    <property type="match status" value="1"/>
</dbReference>
<gene>
    <name evidence="7" type="primary">maf</name>
    <name evidence="7" type="ORF">CBG61_03300</name>
</gene>
<dbReference type="GO" id="GO:0005737">
    <property type="term" value="C:cytoplasm"/>
    <property type="evidence" value="ECO:0007669"/>
    <property type="project" value="UniProtKB-SubCell"/>
</dbReference>
<dbReference type="PANTHER" id="PTHR43213:SF5">
    <property type="entry name" value="BIFUNCTIONAL DTTP_UTP PYROPHOSPHATASE_METHYLTRANSFERASE PROTEIN-RELATED"/>
    <property type="match status" value="1"/>
</dbReference>
<dbReference type="InterPro" id="IPR029001">
    <property type="entry name" value="ITPase-like_fam"/>
</dbReference>
<accession>A0A241PZY4</accession>
<dbReference type="InterPro" id="IPR003697">
    <property type="entry name" value="Maf-like"/>
</dbReference>
<evidence type="ECO:0000256" key="5">
    <source>
        <dbReference type="ARBA" id="ARBA00023080"/>
    </source>
</evidence>
<evidence type="ECO:0000256" key="1">
    <source>
        <dbReference type="ARBA" id="ARBA00001968"/>
    </source>
</evidence>
<dbReference type="GO" id="GO:0009117">
    <property type="term" value="P:nucleotide metabolic process"/>
    <property type="evidence" value="ECO:0007669"/>
    <property type="project" value="UniProtKB-KW"/>
</dbReference>
<sequence>MILASNSQRRQEILKDAGFNFRVITSNIEEISDKENVIERILDIAEKKLEQIAKNNVNEFILAADTVVELDKNIFGKPKDREEAFKFLKFLSGKIHRVITAYVFKNISKNILIREVVISEVKFFDLDDETINWYLDTGEPFDKAGAYGIQGYGRVLVEKIDGDYYSIMGFPISNFFKNLRKIGYKISQIDKI</sequence>
<feature type="active site" description="Proton acceptor" evidence="6">
    <location>
        <position position="65"/>
    </location>
</feature>
<feature type="site" description="Important for substrate specificity" evidence="6">
    <location>
        <position position="66"/>
    </location>
</feature>
<dbReference type="GO" id="GO:0036218">
    <property type="term" value="F:dTTP diphosphatase activity"/>
    <property type="evidence" value="ECO:0007669"/>
    <property type="project" value="RHEA"/>
</dbReference>
<dbReference type="Gene3D" id="3.90.950.10">
    <property type="match status" value="1"/>
</dbReference>
<dbReference type="AlphaFoldDB" id="A0A241PZY4"/>
<protein>
    <recommendedName>
        <fullName evidence="6">dTTP/UTP pyrophosphatase</fullName>
        <shortName evidence="6">dTTPase/UTPase</shortName>
        <ecNumber evidence="6">3.6.1.9</ecNumber>
    </recommendedName>
    <alternativeName>
        <fullName evidence="6">Nucleoside triphosphate pyrophosphatase</fullName>
    </alternativeName>
    <alternativeName>
        <fullName evidence="6">Nucleotide pyrophosphatase</fullName>
        <shortName evidence="6">Nucleotide PPase</shortName>
    </alternativeName>
</protein>
<dbReference type="SUPFAM" id="SSF52972">
    <property type="entry name" value="ITPase-like"/>
    <property type="match status" value="1"/>
</dbReference>
<dbReference type="EMBL" id="CP022123">
    <property type="protein sequence ID" value="ASG28060.1"/>
    <property type="molecule type" value="Genomic_DNA"/>
</dbReference>
<comment type="cofactor">
    <cofactor evidence="1 6">
        <name>a divalent metal cation</name>
        <dbReference type="ChEBI" id="CHEBI:60240"/>
    </cofactor>
</comment>
<comment type="catalytic activity">
    <reaction evidence="6">
        <text>UTP + H2O = UMP + diphosphate + H(+)</text>
        <dbReference type="Rhea" id="RHEA:29395"/>
        <dbReference type="ChEBI" id="CHEBI:15377"/>
        <dbReference type="ChEBI" id="CHEBI:15378"/>
        <dbReference type="ChEBI" id="CHEBI:33019"/>
        <dbReference type="ChEBI" id="CHEBI:46398"/>
        <dbReference type="ChEBI" id="CHEBI:57865"/>
        <dbReference type="EC" id="3.6.1.9"/>
    </reaction>
</comment>
<comment type="function">
    <text evidence="6">Nucleoside triphosphate pyrophosphatase that hydrolyzes dTTP and UTP. May have a dual role in cell division arrest and in preventing the incorporation of modified nucleotides into cellular nucleic acids.</text>
</comment>
<keyword evidence="3 6" id="KW-0963">Cytoplasm</keyword>
<reference evidence="7 8" key="1">
    <citation type="submission" date="2017-06" db="EMBL/GenBank/DDBJ databases">
        <title>Genome sequencing of Fusobacterium nucleatum subsp. polymorphum KCOM 1275 (=ChDC F310).</title>
        <authorList>
            <person name="Kook J.-K."/>
            <person name="Park S.-N."/>
            <person name="Lim Y.K."/>
            <person name="Roh H."/>
        </authorList>
    </citation>
    <scope>NUCLEOTIDE SEQUENCE [LARGE SCALE GENOMIC DNA]</scope>
    <source>
        <strain evidence="7 8">KCOM 1275</strain>
    </source>
</reference>
<comment type="caution">
    <text evidence="6">Lacks conserved residue(s) required for the propagation of feature annotation.</text>
</comment>
<comment type="catalytic activity">
    <reaction evidence="6">
        <text>dTTP + H2O = dTMP + diphosphate + H(+)</text>
        <dbReference type="Rhea" id="RHEA:28534"/>
        <dbReference type="ChEBI" id="CHEBI:15377"/>
        <dbReference type="ChEBI" id="CHEBI:15378"/>
        <dbReference type="ChEBI" id="CHEBI:33019"/>
        <dbReference type="ChEBI" id="CHEBI:37568"/>
        <dbReference type="ChEBI" id="CHEBI:63528"/>
        <dbReference type="EC" id="3.6.1.9"/>
    </reaction>
</comment>
<evidence type="ECO:0000256" key="4">
    <source>
        <dbReference type="ARBA" id="ARBA00022801"/>
    </source>
</evidence>
<dbReference type="RefSeq" id="WP_088764850.1">
    <property type="nucleotide sequence ID" value="NZ_CP022123.1"/>
</dbReference>